<evidence type="ECO:0000313" key="3">
    <source>
        <dbReference type="EMBL" id="MDC0670504.1"/>
    </source>
</evidence>
<evidence type="ECO:0000313" key="4">
    <source>
        <dbReference type="Proteomes" id="UP001217838"/>
    </source>
</evidence>
<dbReference type="PANTHER" id="PTHR43135:SF3">
    <property type="entry name" value="ALPHA-D-RIBOSE 1-METHYLPHOSPHONATE 5-TRIPHOSPHATE DIPHOSPHATASE"/>
    <property type="match status" value="1"/>
</dbReference>
<evidence type="ECO:0000259" key="2">
    <source>
        <dbReference type="Pfam" id="PF01979"/>
    </source>
</evidence>
<feature type="signal peptide" evidence="1">
    <location>
        <begin position="1"/>
        <end position="16"/>
    </location>
</feature>
<dbReference type="InterPro" id="IPR032466">
    <property type="entry name" value="Metal_Hydrolase"/>
</dbReference>
<gene>
    <name evidence="3" type="ORF">POL58_22295</name>
</gene>
<dbReference type="Gene3D" id="1.20.58.520">
    <property type="entry name" value="Amidohydrolase"/>
    <property type="match status" value="1"/>
</dbReference>
<dbReference type="EMBL" id="JAQNDN010000013">
    <property type="protein sequence ID" value="MDC0670504.1"/>
    <property type="molecule type" value="Genomic_DNA"/>
</dbReference>
<keyword evidence="4" id="KW-1185">Reference proteome</keyword>
<proteinExistence type="predicted"/>
<dbReference type="Proteomes" id="UP001217838">
    <property type="component" value="Unassembled WGS sequence"/>
</dbReference>
<dbReference type="InterPro" id="IPR051781">
    <property type="entry name" value="Metallo-dep_Hydrolase"/>
</dbReference>
<dbReference type="PROSITE" id="PS51257">
    <property type="entry name" value="PROKAR_LIPOPROTEIN"/>
    <property type="match status" value="1"/>
</dbReference>
<comment type="caution">
    <text evidence="3">The sequence shown here is derived from an EMBL/GenBank/DDBJ whole genome shotgun (WGS) entry which is preliminary data.</text>
</comment>
<dbReference type="Gene3D" id="3.40.50.10910">
    <property type="entry name" value="Amidohydrolase"/>
    <property type="match status" value="1"/>
</dbReference>
<dbReference type="Gene3D" id="2.30.40.10">
    <property type="entry name" value="Urease, subunit C, domain 1"/>
    <property type="match status" value="2"/>
</dbReference>
<accession>A0ABT5B8Q2</accession>
<sequence>MVLRACLFGLVLSACAPGRAPEAARPSGPAEAQPAAIEARAEVEPRGGHFAIRGAEVVGVGAVDVEVKDGRIAAIGAVPAGLPELRASGKWIAPAVIDSHVHLSYLPAGRRLLDGGVAAVVDLAAPLAALTEREAPPELAVVASGPMITAPGGYPTRDWGRDGYGLEVADARAAEQAVDALADAGARVIKVPVTDAPALTPATLRAIVTRAHARELKVAAHALFDRHARTAAEAGVDVLAHAPVEPLKEGTVQAWAGRAVIGTLSAFGGAAVENFKKLRGAGATVLYGTDLGNTQITAISGEEIDLLLAAGLDGQAIVTAMTTGPAEYWAIEQGTLREGGPASFMIVAADPRVTPATLAEPEAVFIAGVRR</sequence>
<dbReference type="PANTHER" id="PTHR43135">
    <property type="entry name" value="ALPHA-D-RIBOSE 1-METHYLPHOSPHONATE 5-TRIPHOSPHATE DIPHOSPHATASE"/>
    <property type="match status" value="1"/>
</dbReference>
<reference evidence="3 4" key="1">
    <citation type="submission" date="2022-11" db="EMBL/GenBank/DDBJ databases">
        <title>Minimal conservation of predation-associated metabolite biosynthetic gene clusters underscores biosynthetic potential of Myxococcota including descriptions for ten novel species: Archangium lansinium sp. nov., Myxococcus landrumus sp. nov., Nannocystis bai.</title>
        <authorList>
            <person name="Ahearne A."/>
            <person name="Stevens C."/>
            <person name="Dowd S."/>
        </authorList>
    </citation>
    <scope>NUCLEOTIDE SEQUENCE [LARGE SCALE GENOMIC DNA]</scope>
    <source>
        <strain evidence="3 4">NCELM</strain>
    </source>
</reference>
<feature type="domain" description="Amidohydrolase-related" evidence="2">
    <location>
        <begin position="93"/>
        <end position="368"/>
    </location>
</feature>
<evidence type="ECO:0000256" key="1">
    <source>
        <dbReference type="SAM" id="SignalP"/>
    </source>
</evidence>
<name>A0ABT5B8Q2_9BACT</name>
<dbReference type="Gene3D" id="3.30.110.90">
    <property type="entry name" value="Amidohydrolase"/>
    <property type="match status" value="2"/>
</dbReference>
<dbReference type="SUPFAM" id="SSF51338">
    <property type="entry name" value="Composite domain of metallo-dependent hydrolases"/>
    <property type="match status" value="1"/>
</dbReference>
<dbReference type="RefSeq" id="WP_272000321.1">
    <property type="nucleotide sequence ID" value="NZ_JAQNDN010000013.1"/>
</dbReference>
<dbReference type="InterPro" id="IPR011059">
    <property type="entry name" value="Metal-dep_hydrolase_composite"/>
</dbReference>
<dbReference type="InterPro" id="IPR006680">
    <property type="entry name" value="Amidohydro-rel"/>
</dbReference>
<feature type="chain" id="PRO_5046075703" description="Amidohydrolase-related domain-containing protein" evidence="1">
    <location>
        <begin position="17"/>
        <end position="371"/>
    </location>
</feature>
<organism evidence="3 4">
    <name type="scientific">Nannocystis radixulma</name>
    <dbReference type="NCBI Taxonomy" id="2995305"/>
    <lineage>
        <taxon>Bacteria</taxon>
        <taxon>Pseudomonadati</taxon>
        <taxon>Myxococcota</taxon>
        <taxon>Polyangia</taxon>
        <taxon>Nannocystales</taxon>
        <taxon>Nannocystaceae</taxon>
        <taxon>Nannocystis</taxon>
    </lineage>
</organism>
<protein>
    <recommendedName>
        <fullName evidence="2">Amidohydrolase-related domain-containing protein</fullName>
    </recommendedName>
</protein>
<dbReference type="Pfam" id="PF01979">
    <property type="entry name" value="Amidohydro_1"/>
    <property type="match status" value="1"/>
</dbReference>
<dbReference type="SUPFAM" id="SSF51556">
    <property type="entry name" value="Metallo-dependent hydrolases"/>
    <property type="match status" value="1"/>
</dbReference>
<keyword evidence="1" id="KW-0732">Signal</keyword>